<dbReference type="Proteomes" id="UP000653127">
    <property type="component" value="Unassembled WGS sequence"/>
</dbReference>
<evidence type="ECO:0000313" key="5">
    <source>
        <dbReference type="Proteomes" id="UP000653127"/>
    </source>
</evidence>
<keyword evidence="1 2" id="KW-0238">DNA-binding</keyword>
<dbReference type="RefSeq" id="WP_249282728.1">
    <property type="nucleotide sequence ID" value="NZ_JACRST010000008.1"/>
</dbReference>
<dbReference type="Gene3D" id="1.10.357.10">
    <property type="entry name" value="Tetracycline Repressor, domain 2"/>
    <property type="match status" value="1"/>
</dbReference>
<evidence type="ECO:0000256" key="1">
    <source>
        <dbReference type="ARBA" id="ARBA00023125"/>
    </source>
</evidence>
<evidence type="ECO:0000259" key="3">
    <source>
        <dbReference type="PROSITE" id="PS50977"/>
    </source>
</evidence>
<evidence type="ECO:0000256" key="2">
    <source>
        <dbReference type="PROSITE-ProRule" id="PRU00335"/>
    </source>
</evidence>
<dbReference type="PROSITE" id="PS50977">
    <property type="entry name" value="HTH_TETR_2"/>
    <property type="match status" value="1"/>
</dbReference>
<feature type="domain" description="HTH tetR-type" evidence="3">
    <location>
        <begin position="10"/>
        <end position="69"/>
    </location>
</feature>
<dbReference type="InterPro" id="IPR001647">
    <property type="entry name" value="HTH_TetR"/>
</dbReference>
<keyword evidence="5" id="KW-1185">Reference proteome</keyword>
<accession>A0A926I3S8</accession>
<dbReference type="GO" id="GO:0006355">
    <property type="term" value="P:regulation of DNA-templated transcription"/>
    <property type="evidence" value="ECO:0007669"/>
    <property type="project" value="UniProtKB-ARBA"/>
</dbReference>
<protein>
    <submittedName>
        <fullName evidence="4">TetR/AcrR family transcriptional regulator</fullName>
    </submittedName>
</protein>
<sequence length="173" mass="19823">METKKKWNVSNMKSKIIEESIKSLQAEGLRFSVDTLAERMKISKKTVYKYFSTKEALAYAIYEKFYTDLKGEIEKIIQAGTPKIAEELLLRYFSSAKMVRKEIFNKYCLNNKIGDFAVQGHLDVWDTIKPYVCGSMNDDEAGMYQLIIDGAFDKAIACSADSAIIVRMLRQIK</sequence>
<dbReference type="PANTHER" id="PTHR30328">
    <property type="entry name" value="TRANSCRIPTIONAL REPRESSOR"/>
    <property type="match status" value="1"/>
</dbReference>
<dbReference type="PANTHER" id="PTHR30328:SF54">
    <property type="entry name" value="HTH-TYPE TRANSCRIPTIONAL REPRESSOR SCO4008"/>
    <property type="match status" value="1"/>
</dbReference>
<dbReference type="Pfam" id="PF00440">
    <property type="entry name" value="TetR_N"/>
    <property type="match status" value="1"/>
</dbReference>
<dbReference type="GO" id="GO:0003677">
    <property type="term" value="F:DNA binding"/>
    <property type="evidence" value="ECO:0007669"/>
    <property type="project" value="UniProtKB-UniRule"/>
</dbReference>
<gene>
    <name evidence="4" type="ORF">H8711_06835</name>
</gene>
<organism evidence="4 5">
    <name type="scientific">Ligaoa zhengdingensis</name>
    <dbReference type="NCBI Taxonomy" id="2763658"/>
    <lineage>
        <taxon>Bacteria</taxon>
        <taxon>Bacillati</taxon>
        <taxon>Bacillota</taxon>
        <taxon>Clostridia</taxon>
        <taxon>Eubacteriales</taxon>
        <taxon>Oscillospiraceae</taxon>
        <taxon>Ligaoa</taxon>
    </lineage>
</organism>
<proteinExistence type="predicted"/>
<name>A0A926I3S8_9FIRM</name>
<dbReference type="InterPro" id="IPR009057">
    <property type="entry name" value="Homeodomain-like_sf"/>
</dbReference>
<comment type="caution">
    <text evidence="4">The sequence shown here is derived from an EMBL/GenBank/DDBJ whole genome shotgun (WGS) entry which is preliminary data.</text>
</comment>
<reference evidence="4" key="1">
    <citation type="submission" date="2020-08" db="EMBL/GenBank/DDBJ databases">
        <title>Genome public.</title>
        <authorList>
            <person name="Liu C."/>
            <person name="Sun Q."/>
        </authorList>
    </citation>
    <scope>NUCLEOTIDE SEQUENCE</scope>
    <source>
        <strain evidence="4">NSJ-31</strain>
    </source>
</reference>
<dbReference type="SUPFAM" id="SSF46689">
    <property type="entry name" value="Homeodomain-like"/>
    <property type="match status" value="1"/>
</dbReference>
<dbReference type="InterPro" id="IPR050109">
    <property type="entry name" value="HTH-type_TetR-like_transc_reg"/>
</dbReference>
<dbReference type="AlphaFoldDB" id="A0A926I3S8"/>
<feature type="DNA-binding region" description="H-T-H motif" evidence="2">
    <location>
        <begin position="32"/>
        <end position="51"/>
    </location>
</feature>
<dbReference type="EMBL" id="JACRST010000008">
    <property type="protein sequence ID" value="MBC8546649.1"/>
    <property type="molecule type" value="Genomic_DNA"/>
</dbReference>
<evidence type="ECO:0000313" key="4">
    <source>
        <dbReference type="EMBL" id="MBC8546649.1"/>
    </source>
</evidence>